<sequence length="72" mass="8220">MLNQKSRLESSSMHDARQIKKSAGPQLVNDSRSKGMVLTNFGPMYLDAWMRTVTCIVPGISMRWCTVVFFQH</sequence>
<evidence type="ECO:0000313" key="3">
    <source>
        <dbReference type="EMBL" id="ONM41541.1"/>
    </source>
</evidence>
<evidence type="ECO:0000256" key="1">
    <source>
        <dbReference type="SAM" id="MobiDB-lite"/>
    </source>
</evidence>
<protein>
    <submittedName>
        <fullName evidence="3">Pentatricopeptide repeat-containing protein</fullName>
    </submittedName>
</protein>
<reference evidence="2" key="1">
    <citation type="journal article" date="2009" name="PLoS Genet.">
        <title>Sequencing, mapping, and analysis of 27,455 maize full-length cDNAs.</title>
        <authorList>
            <person name="Soderlund C."/>
            <person name="Descour A."/>
            <person name="Kudrna D."/>
            <person name="Bomhoff M."/>
            <person name="Boyd L."/>
            <person name="Currie J."/>
            <person name="Angelova A."/>
            <person name="Collura K."/>
            <person name="Wissotski M."/>
            <person name="Ashley E."/>
            <person name="Morrow D."/>
            <person name="Fernandes J."/>
            <person name="Walbot V."/>
            <person name="Yu Y."/>
        </authorList>
    </citation>
    <scope>NUCLEOTIDE SEQUENCE</scope>
    <source>
        <strain evidence="2">B73</strain>
    </source>
</reference>
<feature type="compositionally biased region" description="Basic and acidic residues" evidence="1">
    <location>
        <begin position="1"/>
        <end position="18"/>
    </location>
</feature>
<reference evidence="3" key="2">
    <citation type="submission" date="2015-12" db="EMBL/GenBank/DDBJ databases">
        <title>Update maize B73 reference genome by single molecule sequencing technologies.</title>
        <authorList>
            <consortium name="Maize Genome Sequencing Project"/>
            <person name="Ware D."/>
        </authorList>
    </citation>
    <scope>NUCLEOTIDE SEQUENCE [LARGE SCALE GENOMIC DNA]</scope>
    <source>
        <tissue evidence="3">Seedling</tissue>
    </source>
</reference>
<feature type="region of interest" description="Disordered" evidence="1">
    <location>
        <begin position="1"/>
        <end position="29"/>
    </location>
</feature>
<name>B4FIM8_MAIZE</name>
<dbReference type="EMBL" id="CM007649">
    <property type="protein sequence ID" value="ONM41541.1"/>
    <property type="molecule type" value="Genomic_DNA"/>
</dbReference>
<gene>
    <name evidence="3" type="ORF">ZEAMMB73_Zm00001d044547</name>
</gene>
<evidence type="ECO:0000313" key="2">
    <source>
        <dbReference type="EMBL" id="ACF81971.1"/>
    </source>
</evidence>
<dbReference type="AlphaFoldDB" id="B4FIM8"/>
<organism evidence="2">
    <name type="scientific">Zea mays</name>
    <name type="common">Maize</name>
    <dbReference type="NCBI Taxonomy" id="4577"/>
    <lineage>
        <taxon>Eukaryota</taxon>
        <taxon>Viridiplantae</taxon>
        <taxon>Streptophyta</taxon>
        <taxon>Embryophyta</taxon>
        <taxon>Tracheophyta</taxon>
        <taxon>Spermatophyta</taxon>
        <taxon>Magnoliopsida</taxon>
        <taxon>Liliopsida</taxon>
        <taxon>Poales</taxon>
        <taxon>Poaceae</taxon>
        <taxon>PACMAD clade</taxon>
        <taxon>Panicoideae</taxon>
        <taxon>Andropogonodae</taxon>
        <taxon>Andropogoneae</taxon>
        <taxon>Tripsacinae</taxon>
        <taxon>Zea</taxon>
    </lineage>
</organism>
<dbReference type="EMBL" id="BT036966">
    <property type="protein sequence ID" value="ACF81971.1"/>
    <property type="molecule type" value="mRNA"/>
</dbReference>
<proteinExistence type="evidence at transcript level"/>
<accession>B4FIM8</accession>